<keyword evidence="1 2" id="KW-1015">Disulfide bond</keyword>
<dbReference type="Gene3D" id="4.10.400.10">
    <property type="entry name" value="Low-density Lipoprotein Receptor"/>
    <property type="match status" value="3"/>
</dbReference>
<feature type="disulfide bond" evidence="2">
    <location>
        <begin position="136"/>
        <end position="151"/>
    </location>
</feature>
<dbReference type="EMBL" id="JAIPUX010000953">
    <property type="protein sequence ID" value="KAH0625959.1"/>
    <property type="molecule type" value="Genomic_DNA"/>
</dbReference>
<evidence type="ECO:0000256" key="3">
    <source>
        <dbReference type="SAM" id="SignalP"/>
    </source>
</evidence>
<sequence length="172" mass="18836">MERLLSFFVLLTAAGGLRARKTESFQCTIGDFWCEDGERVPLCKRCDREFDCGDGSDERGCEAGNILCGPRGRLCGPQGPCLPLERFCDGHKDCLDGADEAGKACGDSHTRTLVKCRKDEFRCAIDADCYPLAFICDRHSDCPDKRDEVGCVFEVPSSPEMPETTRPGGVGL</sequence>
<dbReference type="Pfam" id="PF00057">
    <property type="entry name" value="Ldl_recept_a"/>
    <property type="match status" value="3"/>
</dbReference>
<protein>
    <submittedName>
        <fullName evidence="4">Uncharacterized protein</fullName>
    </submittedName>
</protein>
<dbReference type="SMART" id="SM00192">
    <property type="entry name" value="LDLa"/>
    <property type="match status" value="3"/>
</dbReference>
<gene>
    <name evidence="4" type="ORF">JD844_034348</name>
</gene>
<dbReference type="CDD" id="cd00112">
    <property type="entry name" value="LDLa"/>
    <property type="match status" value="3"/>
</dbReference>
<evidence type="ECO:0000313" key="5">
    <source>
        <dbReference type="Proteomes" id="UP000826234"/>
    </source>
</evidence>
<evidence type="ECO:0000256" key="1">
    <source>
        <dbReference type="ARBA" id="ARBA00023157"/>
    </source>
</evidence>
<accession>A0ABQ7T8H6</accession>
<feature type="disulfide bond" evidence="2">
    <location>
        <begin position="46"/>
        <end position="61"/>
    </location>
</feature>
<feature type="disulfide bond" evidence="2">
    <location>
        <begin position="34"/>
        <end position="52"/>
    </location>
</feature>
<dbReference type="InterPro" id="IPR051221">
    <property type="entry name" value="LDLR-related"/>
</dbReference>
<comment type="caution">
    <text evidence="2">Lacks conserved residue(s) required for the propagation of feature annotation.</text>
</comment>
<name>A0ABQ7T8H6_PHRPL</name>
<comment type="caution">
    <text evidence="4">The sequence shown here is derived from an EMBL/GenBank/DDBJ whole genome shotgun (WGS) entry which is preliminary data.</text>
</comment>
<organism evidence="4 5">
    <name type="scientific">Phrynosoma platyrhinos</name>
    <name type="common">Desert horned lizard</name>
    <dbReference type="NCBI Taxonomy" id="52577"/>
    <lineage>
        <taxon>Eukaryota</taxon>
        <taxon>Metazoa</taxon>
        <taxon>Chordata</taxon>
        <taxon>Craniata</taxon>
        <taxon>Vertebrata</taxon>
        <taxon>Euteleostomi</taxon>
        <taxon>Lepidosauria</taxon>
        <taxon>Squamata</taxon>
        <taxon>Bifurcata</taxon>
        <taxon>Unidentata</taxon>
        <taxon>Episquamata</taxon>
        <taxon>Toxicofera</taxon>
        <taxon>Iguania</taxon>
        <taxon>Phrynosomatidae</taxon>
        <taxon>Phrynosomatinae</taxon>
        <taxon>Phrynosoma</taxon>
    </lineage>
</organism>
<dbReference type="PROSITE" id="PS50068">
    <property type="entry name" value="LDLRA_2"/>
    <property type="match status" value="3"/>
</dbReference>
<dbReference type="PANTHER" id="PTHR22722:SF5">
    <property type="entry name" value="LOW-DENSITY LIPOPROTEIN RECEPTOR-RELATED PROTEIN 1B"/>
    <property type="match status" value="1"/>
</dbReference>
<feature type="chain" id="PRO_5046222574" evidence="3">
    <location>
        <begin position="20"/>
        <end position="172"/>
    </location>
</feature>
<keyword evidence="5" id="KW-1185">Reference proteome</keyword>
<dbReference type="PRINTS" id="PR00261">
    <property type="entry name" value="LDLRECEPTOR"/>
</dbReference>
<keyword evidence="3" id="KW-0732">Signal</keyword>
<proteinExistence type="predicted"/>
<dbReference type="SUPFAM" id="SSF57424">
    <property type="entry name" value="LDL receptor-like module"/>
    <property type="match status" value="3"/>
</dbReference>
<dbReference type="Proteomes" id="UP000826234">
    <property type="component" value="Unassembled WGS sequence"/>
</dbReference>
<dbReference type="InterPro" id="IPR002172">
    <property type="entry name" value="LDrepeatLR_classA_rpt"/>
</dbReference>
<feature type="signal peptide" evidence="3">
    <location>
        <begin position="1"/>
        <end position="19"/>
    </location>
</feature>
<evidence type="ECO:0000313" key="4">
    <source>
        <dbReference type="EMBL" id="KAH0625959.1"/>
    </source>
</evidence>
<evidence type="ECO:0000256" key="2">
    <source>
        <dbReference type="PROSITE-ProRule" id="PRU00124"/>
    </source>
</evidence>
<dbReference type="InterPro" id="IPR036055">
    <property type="entry name" value="LDL_receptor-like_sf"/>
</dbReference>
<dbReference type="PANTHER" id="PTHR22722">
    <property type="entry name" value="LOW-DENSITY LIPOPROTEIN RECEPTOR-RELATED PROTEIN 2-RELATED"/>
    <property type="match status" value="1"/>
</dbReference>
<reference evidence="4 5" key="1">
    <citation type="journal article" date="2022" name="Gigascience">
        <title>A chromosome-level genome assembly and annotation of the desert horned lizard, Phrynosoma platyrhinos, provides insight into chromosomal rearrangements among reptiles.</title>
        <authorList>
            <person name="Koochekian N."/>
            <person name="Ascanio A."/>
            <person name="Farleigh K."/>
            <person name="Card D.C."/>
            <person name="Schield D.R."/>
            <person name="Castoe T.A."/>
            <person name="Jezkova T."/>
        </authorList>
    </citation>
    <scope>NUCLEOTIDE SEQUENCE [LARGE SCALE GENOMIC DNA]</scope>
    <source>
        <strain evidence="4">NK-2021</strain>
    </source>
</reference>